<keyword evidence="1" id="KW-0812">Transmembrane</keyword>
<dbReference type="STRING" id="1293597.FC20_GL001124"/>
<feature type="transmembrane region" description="Helical" evidence="1">
    <location>
        <begin position="155"/>
        <end position="172"/>
    </location>
</feature>
<evidence type="ECO:0000313" key="2">
    <source>
        <dbReference type="EMBL" id="KRL00754.1"/>
    </source>
</evidence>
<name>A0A0R1M743_9LACO</name>
<keyword evidence="1" id="KW-1133">Transmembrane helix</keyword>
<feature type="transmembrane region" description="Helical" evidence="1">
    <location>
        <begin position="47"/>
        <end position="65"/>
    </location>
</feature>
<gene>
    <name evidence="2" type="ORF">FC20_GL001124</name>
</gene>
<feature type="transmembrane region" description="Helical" evidence="1">
    <location>
        <begin position="20"/>
        <end position="41"/>
    </location>
</feature>
<protein>
    <recommendedName>
        <fullName evidence="4">Lantibiotic immunity ABC transporter MutE/EpiE family permease subunit</fullName>
    </recommendedName>
</protein>
<feature type="transmembrane region" description="Helical" evidence="1">
    <location>
        <begin position="94"/>
        <end position="118"/>
    </location>
</feature>
<evidence type="ECO:0000256" key="1">
    <source>
        <dbReference type="SAM" id="Phobius"/>
    </source>
</evidence>
<dbReference type="RefSeq" id="WP_039943090.1">
    <property type="nucleotide sequence ID" value="NZ_CAMA01000014.1"/>
</dbReference>
<organism evidence="2 3">
    <name type="scientific">Lactobacillus equicursoris DSM 19284 = JCM 14600 = CIP 110162</name>
    <dbReference type="NCBI Taxonomy" id="1293597"/>
    <lineage>
        <taxon>Bacteria</taxon>
        <taxon>Bacillati</taxon>
        <taxon>Bacillota</taxon>
        <taxon>Bacilli</taxon>
        <taxon>Lactobacillales</taxon>
        <taxon>Lactobacillaceae</taxon>
        <taxon>Lactobacillus</taxon>
    </lineage>
</organism>
<keyword evidence="1" id="KW-0472">Membrane</keyword>
<dbReference type="CDD" id="cd21807">
    <property type="entry name" value="ABC-2_lan_permease_MutE_EpiE-like"/>
    <property type="match status" value="1"/>
</dbReference>
<feature type="transmembrane region" description="Helical" evidence="1">
    <location>
        <begin position="124"/>
        <end position="143"/>
    </location>
</feature>
<dbReference type="AlphaFoldDB" id="A0A0R1M743"/>
<dbReference type="InterPro" id="IPR021205">
    <property type="entry name" value="Lanti_perm_SpaE/MutE/EpiE-like"/>
</dbReference>
<evidence type="ECO:0000313" key="3">
    <source>
        <dbReference type="Proteomes" id="UP000051074"/>
    </source>
</evidence>
<proteinExistence type="predicted"/>
<evidence type="ECO:0008006" key="4">
    <source>
        <dbReference type="Google" id="ProtNLM"/>
    </source>
</evidence>
<comment type="caution">
    <text evidence="2">The sequence shown here is derived from an EMBL/GenBank/DDBJ whole genome shotgun (WGS) entry which is preliminary data.</text>
</comment>
<sequence length="242" mass="27401">MFNACSIEVLKTKRTVIRKLIWIFPILVTVVTALFFASTGYVVQSIINQWSFIWINLFLALIIGLNDRHEKNSTEYKMILSSPVNLFQYELGRILHGVLLSFITSLILCVLVAIASFFMPVTVSLLACMGAILGIFIASLWEIPLYSWISRVTNLYVSIAISFIGSLVAIWINTYTIGKIFPYTWSALMPVRLIKMHVNGLLIKSSEILPNSTWTMLASILLFLVLSYLSAFFFKKQVIKNA</sequence>
<feature type="transmembrane region" description="Helical" evidence="1">
    <location>
        <begin position="214"/>
        <end position="234"/>
    </location>
</feature>
<reference evidence="2 3" key="1">
    <citation type="journal article" date="2015" name="Genome Announc.">
        <title>Expanding the biotechnology potential of lactobacilli through comparative genomics of 213 strains and associated genera.</title>
        <authorList>
            <person name="Sun Z."/>
            <person name="Harris H.M."/>
            <person name="McCann A."/>
            <person name="Guo C."/>
            <person name="Argimon S."/>
            <person name="Zhang W."/>
            <person name="Yang X."/>
            <person name="Jeffery I.B."/>
            <person name="Cooney J.C."/>
            <person name="Kagawa T.F."/>
            <person name="Liu W."/>
            <person name="Song Y."/>
            <person name="Salvetti E."/>
            <person name="Wrobel A."/>
            <person name="Rasinkangas P."/>
            <person name="Parkhill J."/>
            <person name="Rea M.C."/>
            <person name="O'Sullivan O."/>
            <person name="Ritari J."/>
            <person name="Douillard F.P."/>
            <person name="Paul Ross R."/>
            <person name="Yang R."/>
            <person name="Briner A.E."/>
            <person name="Felis G.E."/>
            <person name="de Vos W.M."/>
            <person name="Barrangou R."/>
            <person name="Klaenhammer T.R."/>
            <person name="Caufield P.W."/>
            <person name="Cui Y."/>
            <person name="Zhang H."/>
            <person name="O'Toole P.W."/>
        </authorList>
    </citation>
    <scope>NUCLEOTIDE SEQUENCE [LARGE SCALE GENOMIC DNA]</scope>
    <source>
        <strain evidence="2 3">DSM 19284</strain>
    </source>
</reference>
<accession>A0A0R1M743</accession>
<keyword evidence="3" id="KW-1185">Reference proteome</keyword>
<dbReference type="EMBL" id="AZDU01000035">
    <property type="protein sequence ID" value="KRL00754.1"/>
    <property type="molecule type" value="Genomic_DNA"/>
</dbReference>
<dbReference type="Proteomes" id="UP000051074">
    <property type="component" value="Unassembled WGS sequence"/>
</dbReference>
<dbReference type="PATRIC" id="fig|1293597.4.peg.1206"/>